<evidence type="ECO:0000313" key="1">
    <source>
        <dbReference type="EMBL" id="KKK96429.1"/>
    </source>
</evidence>
<proteinExistence type="predicted"/>
<comment type="caution">
    <text evidence="1">The sequence shown here is derived from an EMBL/GenBank/DDBJ whole genome shotgun (WGS) entry which is preliminary data.</text>
</comment>
<reference evidence="1" key="1">
    <citation type="journal article" date="2015" name="Nature">
        <title>Complex archaea that bridge the gap between prokaryotes and eukaryotes.</title>
        <authorList>
            <person name="Spang A."/>
            <person name="Saw J.H."/>
            <person name="Jorgensen S.L."/>
            <person name="Zaremba-Niedzwiedzka K."/>
            <person name="Martijn J."/>
            <person name="Lind A.E."/>
            <person name="van Eijk R."/>
            <person name="Schleper C."/>
            <person name="Guy L."/>
            <person name="Ettema T.J."/>
        </authorList>
    </citation>
    <scope>NUCLEOTIDE SEQUENCE</scope>
</reference>
<dbReference type="AlphaFoldDB" id="A0A0F9C1N2"/>
<gene>
    <name evidence="1" type="ORF">LCGC14_2662840</name>
</gene>
<dbReference type="EMBL" id="LAZR01046489">
    <property type="protein sequence ID" value="KKK96429.1"/>
    <property type="molecule type" value="Genomic_DNA"/>
</dbReference>
<sequence>MSGGKITRFQNNVRIDGDLDLSNSTGLFTLSSLSSAPSSPTVGESYYDSTQGKARIYQITGWTNVDGSAAGSLDAAYNGGATITVDGGAVTLTDSQTNTAGGLLITKSGIVGSSSSNSIFHINSTATHTSSGTMKMIELSCAADSGSQTQIGVEIEMAANTDSGITLTKGAVTLSDGAMTLTSGTLTLTSGDLVITSGSLTYTLGDMTMADGSLTITDADAATTLSITN</sequence>
<name>A0A0F9C1N2_9ZZZZ</name>
<accession>A0A0F9C1N2</accession>
<feature type="non-terminal residue" evidence="1">
    <location>
        <position position="229"/>
    </location>
</feature>
<organism evidence="1">
    <name type="scientific">marine sediment metagenome</name>
    <dbReference type="NCBI Taxonomy" id="412755"/>
    <lineage>
        <taxon>unclassified sequences</taxon>
        <taxon>metagenomes</taxon>
        <taxon>ecological metagenomes</taxon>
    </lineage>
</organism>
<protein>
    <submittedName>
        <fullName evidence="1">Uncharacterized protein</fullName>
    </submittedName>
</protein>